<feature type="domain" description="FAD dependent oxidoreductase" evidence="2">
    <location>
        <begin position="4"/>
        <end position="309"/>
    </location>
</feature>
<name>A0A6L5YYP0_9RHOB</name>
<dbReference type="GO" id="GO:0005737">
    <property type="term" value="C:cytoplasm"/>
    <property type="evidence" value="ECO:0007669"/>
    <property type="project" value="TreeGrafter"/>
</dbReference>
<dbReference type="GO" id="GO:0016491">
    <property type="term" value="F:oxidoreductase activity"/>
    <property type="evidence" value="ECO:0007669"/>
    <property type="project" value="UniProtKB-KW"/>
</dbReference>
<evidence type="ECO:0000313" key="3">
    <source>
        <dbReference type="EMBL" id="MSU88794.1"/>
    </source>
</evidence>
<dbReference type="PANTHER" id="PTHR13847:SF289">
    <property type="entry name" value="GLYCINE OXIDASE"/>
    <property type="match status" value="1"/>
</dbReference>
<dbReference type="SUPFAM" id="SSF51971">
    <property type="entry name" value="Nucleotide-binding domain"/>
    <property type="match status" value="1"/>
</dbReference>
<gene>
    <name evidence="3" type="ORF">GE300_04050</name>
</gene>
<dbReference type="PANTHER" id="PTHR13847">
    <property type="entry name" value="SARCOSINE DEHYDROGENASE-RELATED"/>
    <property type="match status" value="1"/>
</dbReference>
<dbReference type="InterPro" id="IPR006076">
    <property type="entry name" value="FAD-dep_OxRdtase"/>
</dbReference>
<proteinExistence type="predicted"/>
<dbReference type="AlphaFoldDB" id="A0A6L5YYP0"/>
<comment type="caution">
    <text evidence="3">The sequence shown here is derived from an EMBL/GenBank/DDBJ whole genome shotgun (WGS) entry which is preliminary data.</text>
</comment>
<evidence type="ECO:0000259" key="2">
    <source>
        <dbReference type="Pfam" id="PF01266"/>
    </source>
</evidence>
<sequence length="327" mass="34582">MSRRIAVLGAGVAGLCVATELAARGIAVTLHDRAPAPGPHACSWWAGGMLASDCEGETAEEPVVRLGRAAADWWQAQGVPVTRGGTLAVALGRDRGELARLARRTANHVALDADAVAAIEPQLAGQVRQALHFPHEAHLDPRAALGTLRAGLAARGIAISAEAPVGPTVDCRGLAARDRLPDLRGVRGEMLVLRAPEVTLRRPVRLLHPRNPLYIVPRGGGVFMLGATQIESGGRGPVTARAVLELLSAAYALHPAFGEAEVLELGADARPAFPDNLPRIRRRGDTILVNGLFRHGFLLAPALARMTAGLICEDTKPEMMDEDQAER</sequence>
<dbReference type="EMBL" id="WIND01000002">
    <property type="protein sequence ID" value="MSU88794.1"/>
    <property type="molecule type" value="Genomic_DNA"/>
</dbReference>
<dbReference type="Proteomes" id="UP000474957">
    <property type="component" value="Unassembled WGS sequence"/>
</dbReference>
<evidence type="ECO:0000256" key="1">
    <source>
        <dbReference type="ARBA" id="ARBA00023002"/>
    </source>
</evidence>
<dbReference type="InterPro" id="IPR036188">
    <property type="entry name" value="FAD/NAD-bd_sf"/>
</dbReference>
<dbReference type="SUPFAM" id="SSF54373">
    <property type="entry name" value="FAD-linked reductases, C-terminal domain"/>
    <property type="match status" value="1"/>
</dbReference>
<dbReference type="Gene3D" id="3.50.50.60">
    <property type="entry name" value="FAD/NAD(P)-binding domain"/>
    <property type="match status" value="2"/>
</dbReference>
<keyword evidence="1" id="KW-0560">Oxidoreductase</keyword>
<accession>A0A6L5YYP0</accession>
<organism evidence="3 4">
    <name type="scientific">Halovulum marinum</name>
    <dbReference type="NCBI Taxonomy" id="2662447"/>
    <lineage>
        <taxon>Bacteria</taxon>
        <taxon>Pseudomonadati</taxon>
        <taxon>Pseudomonadota</taxon>
        <taxon>Alphaproteobacteria</taxon>
        <taxon>Rhodobacterales</taxon>
        <taxon>Paracoccaceae</taxon>
        <taxon>Halovulum</taxon>
    </lineage>
</organism>
<reference evidence="3 4" key="1">
    <citation type="submission" date="2019-10" db="EMBL/GenBank/DDBJ databases">
        <title>Cognatihalovulum marinum gen. nov. sp. nov., a new member of the family Rhodobacteraceae isolated from deep seawater of the Northwest Indian Ocean.</title>
        <authorList>
            <person name="Ruan C."/>
            <person name="Wang J."/>
            <person name="Zheng X."/>
            <person name="Song L."/>
            <person name="Zhu Y."/>
            <person name="Huang Y."/>
            <person name="Lu Z."/>
            <person name="Du W."/>
            <person name="Huang L."/>
            <person name="Dai X."/>
        </authorList>
    </citation>
    <scope>NUCLEOTIDE SEQUENCE [LARGE SCALE GENOMIC DNA]</scope>
    <source>
        <strain evidence="3 4">2CG4</strain>
    </source>
</reference>
<dbReference type="Pfam" id="PF01266">
    <property type="entry name" value="DAO"/>
    <property type="match status" value="1"/>
</dbReference>
<dbReference type="RefSeq" id="WP_154445165.1">
    <property type="nucleotide sequence ID" value="NZ_WIND01000002.1"/>
</dbReference>
<keyword evidence="4" id="KW-1185">Reference proteome</keyword>
<dbReference type="Gene3D" id="3.30.9.10">
    <property type="entry name" value="D-Amino Acid Oxidase, subunit A, domain 2"/>
    <property type="match status" value="2"/>
</dbReference>
<protein>
    <submittedName>
        <fullName evidence="3">FAD-dependent oxidoreductase</fullName>
    </submittedName>
</protein>
<evidence type="ECO:0000313" key="4">
    <source>
        <dbReference type="Proteomes" id="UP000474957"/>
    </source>
</evidence>